<organism evidence="1 2">
    <name type="scientific">Puccinia graminis f. sp. tritici (strain CRL 75-36-700-3 / race SCCL)</name>
    <name type="common">Black stem rust fungus</name>
    <dbReference type="NCBI Taxonomy" id="418459"/>
    <lineage>
        <taxon>Eukaryota</taxon>
        <taxon>Fungi</taxon>
        <taxon>Dikarya</taxon>
        <taxon>Basidiomycota</taxon>
        <taxon>Pucciniomycotina</taxon>
        <taxon>Pucciniomycetes</taxon>
        <taxon>Pucciniales</taxon>
        <taxon>Pucciniaceae</taxon>
        <taxon>Puccinia</taxon>
    </lineage>
</organism>
<dbReference type="Proteomes" id="UP000008783">
    <property type="component" value="Unassembled WGS sequence"/>
</dbReference>
<name>H6QU64_PUCGT</name>
<dbReference type="RefSeq" id="XP_003888932.1">
    <property type="nucleotide sequence ID" value="XM_003888883.1"/>
</dbReference>
<dbReference type="VEuPathDB" id="FungiDB:PGTG_22315"/>
<dbReference type="KEGG" id="pgr:PGTG_22315"/>
<reference evidence="2" key="1">
    <citation type="journal article" date="2011" name="Proc. Natl. Acad. Sci. U.S.A.">
        <title>Obligate biotrophy features unraveled by the genomic analysis of rust fungi.</title>
        <authorList>
            <person name="Duplessis S."/>
            <person name="Cuomo C.A."/>
            <person name="Lin Y.-C."/>
            <person name="Aerts A."/>
            <person name="Tisserant E."/>
            <person name="Veneault-Fourrey C."/>
            <person name="Joly D.L."/>
            <person name="Hacquard S."/>
            <person name="Amselem J."/>
            <person name="Cantarel B.L."/>
            <person name="Chiu R."/>
            <person name="Coutinho P.M."/>
            <person name="Feau N."/>
            <person name="Field M."/>
            <person name="Frey P."/>
            <person name="Gelhaye E."/>
            <person name="Goldberg J."/>
            <person name="Grabherr M.G."/>
            <person name="Kodira C.D."/>
            <person name="Kohler A."/>
            <person name="Kuees U."/>
            <person name="Lindquist E.A."/>
            <person name="Lucas S.M."/>
            <person name="Mago R."/>
            <person name="Mauceli E."/>
            <person name="Morin E."/>
            <person name="Murat C."/>
            <person name="Pangilinan J.L."/>
            <person name="Park R."/>
            <person name="Pearson M."/>
            <person name="Quesneville H."/>
            <person name="Rouhier N."/>
            <person name="Sakthikumar S."/>
            <person name="Salamov A.A."/>
            <person name="Schmutz J."/>
            <person name="Selles B."/>
            <person name="Shapiro H."/>
            <person name="Tanguay P."/>
            <person name="Tuskan G.A."/>
            <person name="Henrissat B."/>
            <person name="Van de Peer Y."/>
            <person name="Rouze P."/>
            <person name="Ellis J.G."/>
            <person name="Dodds P.N."/>
            <person name="Schein J.E."/>
            <person name="Zhong S."/>
            <person name="Hamelin R.C."/>
            <person name="Grigoriev I.V."/>
            <person name="Szabo L.J."/>
            <person name="Martin F."/>
        </authorList>
    </citation>
    <scope>NUCLEOTIDE SEQUENCE [LARGE SCALE GENOMIC DNA]</scope>
    <source>
        <strain evidence="2">CRL 75-36-700-3 / race SCCL</strain>
    </source>
</reference>
<protein>
    <submittedName>
        <fullName evidence="1">Uncharacterized protein</fullName>
    </submittedName>
</protein>
<dbReference type="OrthoDB" id="2507298at2759"/>
<gene>
    <name evidence="1" type="ORF">PGTG_22315</name>
</gene>
<dbReference type="AlphaFoldDB" id="H6QU64"/>
<proteinExistence type="predicted"/>
<dbReference type="GeneID" id="13541136"/>
<dbReference type="InParanoid" id="H6QU64"/>
<accession>H6QU64</accession>
<evidence type="ECO:0000313" key="2">
    <source>
        <dbReference type="Proteomes" id="UP000008783"/>
    </source>
</evidence>
<sequence>MVEAFAEVRKASAKDVDAPPGSDGLLFQGDTETPIVEYLRFLNVQNLDRVVDVLMANDTHSHKLFWPGLSLARPEVLSLGLTIGVVTALYDNTAKYEQFLINSS</sequence>
<dbReference type="HOGENOM" id="CLU_2251410_0_0_1"/>
<keyword evidence="2" id="KW-1185">Reference proteome</keyword>
<evidence type="ECO:0000313" key="1">
    <source>
        <dbReference type="EMBL" id="EHS64527.1"/>
    </source>
</evidence>
<dbReference type="EMBL" id="DS178331">
    <property type="protein sequence ID" value="EHS64527.1"/>
    <property type="molecule type" value="Genomic_DNA"/>
</dbReference>